<accession>A0AB34JJT8</accession>
<evidence type="ECO:0000313" key="10">
    <source>
        <dbReference type="EMBL" id="KAL1521855.1"/>
    </source>
</evidence>
<comment type="caution">
    <text evidence="10">The sequence shown here is derived from an EMBL/GenBank/DDBJ whole genome shotgun (WGS) entry which is preliminary data.</text>
</comment>
<protein>
    <recommendedName>
        <fullName evidence="8">L-2-hydroxyglutarate dehydrogenase, mitochondrial</fullName>
        <ecNumber evidence="7">1.1.99.2</ecNumber>
    </recommendedName>
</protein>
<evidence type="ECO:0000256" key="2">
    <source>
        <dbReference type="ARBA" id="ARBA00022630"/>
    </source>
</evidence>
<reference evidence="10 11" key="1">
    <citation type="journal article" date="2024" name="Science">
        <title>Giant polyketide synthase enzymes in the biosynthesis of giant marine polyether toxins.</title>
        <authorList>
            <person name="Fallon T.R."/>
            <person name="Shende V.V."/>
            <person name="Wierzbicki I.H."/>
            <person name="Pendleton A.L."/>
            <person name="Watervoot N.F."/>
            <person name="Auber R.P."/>
            <person name="Gonzalez D.J."/>
            <person name="Wisecaver J.H."/>
            <person name="Moore B.S."/>
        </authorList>
    </citation>
    <scope>NUCLEOTIDE SEQUENCE [LARGE SCALE GENOMIC DNA]</scope>
    <source>
        <strain evidence="10 11">12B1</strain>
    </source>
</reference>
<keyword evidence="11" id="KW-1185">Reference proteome</keyword>
<dbReference type="EMBL" id="JBGBPQ010000007">
    <property type="protein sequence ID" value="KAL1521855.1"/>
    <property type="molecule type" value="Genomic_DNA"/>
</dbReference>
<evidence type="ECO:0000256" key="8">
    <source>
        <dbReference type="ARBA" id="ARBA00041137"/>
    </source>
</evidence>
<evidence type="ECO:0000256" key="3">
    <source>
        <dbReference type="ARBA" id="ARBA00022827"/>
    </source>
</evidence>
<feature type="domain" description="FAD dependent oxidoreductase" evidence="9">
    <location>
        <begin position="8"/>
        <end position="375"/>
    </location>
</feature>
<sequence length="380" mass="39552">MAQRVQTVVAGGGVVGLAVARALALRGREVLVLEAQPHVGAGTSSRHSGVVHAGLYYPPGSLKAEACVAGRRALYRFCDEHGVAYARCGKLVVATEPSQLPALRSIQRQADANSVCGADALQYLRPEEVRAREPALSCVGALFSPSTGIVDSHELVLALQGSAEAHGATVALSSPVVGGGVAPGGGGGGGGALRVATPELELLCDEFVNCAGHGAQRLARAIGGVRAVPPQHYAKGNYFSLQGKTPFRHLIYPVPEQAGLGVHATLDLGGQCRFGPDVEWVEPRPCGSLDFDVDPSRAEMFYAEVRKYWPGLPDGALTPDYAGVRPKIQGPGEPSKDFMVQTEREHGVKGLVNLYGIESPGLTSSLALGNLVASLLSSDV</sequence>
<evidence type="ECO:0000259" key="9">
    <source>
        <dbReference type="Pfam" id="PF01266"/>
    </source>
</evidence>
<keyword evidence="4" id="KW-0560">Oxidoreductase</keyword>
<evidence type="ECO:0000256" key="4">
    <source>
        <dbReference type="ARBA" id="ARBA00023002"/>
    </source>
</evidence>
<dbReference type="InterPro" id="IPR006076">
    <property type="entry name" value="FAD-dep_OxRdtase"/>
</dbReference>
<proteinExistence type="inferred from homology"/>
<dbReference type="PANTHER" id="PTHR43104:SF4">
    <property type="entry name" value="L-2-HYDROXYGLUTARATE DEHYDROGENASE, MITOCHONDRIAL"/>
    <property type="match status" value="1"/>
</dbReference>
<dbReference type="InterPro" id="IPR036188">
    <property type="entry name" value="FAD/NAD-bd_sf"/>
</dbReference>
<comment type="cofactor">
    <cofactor evidence="1">
        <name>FAD</name>
        <dbReference type="ChEBI" id="CHEBI:57692"/>
    </cofactor>
</comment>
<evidence type="ECO:0000256" key="5">
    <source>
        <dbReference type="ARBA" id="ARBA00036066"/>
    </source>
</evidence>
<evidence type="ECO:0000256" key="1">
    <source>
        <dbReference type="ARBA" id="ARBA00001974"/>
    </source>
</evidence>
<name>A0AB34JJT8_PRYPA</name>
<evidence type="ECO:0000256" key="7">
    <source>
        <dbReference type="ARBA" id="ARBA00038878"/>
    </source>
</evidence>
<dbReference type="Pfam" id="PF01266">
    <property type="entry name" value="DAO"/>
    <property type="match status" value="1"/>
</dbReference>
<dbReference type="Gene3D" id="3.50.50.60">
    <property type="entry name" value="FAD/NAD(P)-binding domain"/>
    <property type="match status" value="1"/>
</dbReference>
<dbReference type="AlphaFoldDB" id="A0AB34JJT8"/>
<comment type="catalytic activity">
    <reaction evidence="5">
        <text>(S)-2-hydroxyglutarate + A = 2-oxoglutarate + AH2</text>
        <dbReference type="Rhea" id="RHEA:21252"/>
        <dbReference type="ChEBI" id="CHEBI:13193"/>
        <dbReference type="ChEBI" id="CHEBI:16782"/>
        <dbReference type="ChEBI" id="CHEBI:16810"/>
        <dbReference type="ChEBI" id="CHEBI:17499"/>
        <dbReference type="EC" id="1.1.99.2"/>
    </reaction>
</comment>
<dbReference type="Proteomes" id="UP001515480">
    <property type="component" value="Unassembled WGS sequence"/>
</dbReference>
<dbReference type="GO" id="GO:0047545">
    <property type="term" value="F:(S)-2-hydroxyglutarate dehydrogenase activity"/>
    <property type="evidence" value="ECO:0007669"/>
    <property type="project" value="UniProtKB-EC"/>
</dbReference>
<dbReference type="PANTHER" id="PTHR43104">
    <property type="entry name" value="L-2-HYDROXYGLUTARATE DEHYDROGENASE, MITOCHONDRIAL"/>
    <property type="match status" value="1"/>
</dbReference>
<dbReference type="EC" id="1.1.99.2" evidence="7"/>
<keyword evidence="2" id="KW-0285">Flavoprotein</keyword>
<dbReference type="Gene3D" id="3.30.9.10">
    <property type="entry name" value="D-Amino Acid Oxidase, subunit A, domain 2"/>
    <property type="match status" value="1"/>
</dbReference>
<gene>
    <name evidence="10" type="ORF">AB1Y20_021506</name>
</gene>
<comment type="similarity">
    <text evidence="6">Belongs to the L2HGDH family.</text>
</comment>
<evidence type="ECO:0000313" key="11">
    <source>
        <dbReference type="Proteomes" id="UP001515480"/>
    </source>
</evidence>
<keyword evidence="3" id="KW-0274">FAD</keyword>
<evidence type="ECO:0000256" key="6">
    <source>
        <dbReference type="ARBA" id="ARBA00037941"/>
    </source>
</evidence>
<organism evidence="10 11">
    <name type="scientific">Prymnesium parvum</name>
    <name type="common">Toxic golden alga</name>
    <dbReference type="NCBI Taxonomy" id="97485"/>
    <lineage>
        <taxon>Eukaryota</taxon>
        <taxon>Haptista</taxon>
        <taxon>Haptophyta</taxon>
        <taxon>Prymnesiophyceae</taxon>
        <taxon>Prymnesiales</taxon>
        <taxon>Prymnesiaceae</taxon>
        <taxon>Prymnesium</taxon>
    </lineage>
</organism>
<dbReference type="SUPFAM" id="SSF51905">
    <property type="entry name" value="FAD/NAD(P)-binding domain"/>
    <property type="match status" value="1"/>
</dbReference>